<name>A0ABQ8LY31_LABRO</name>
<dbReference type="CDD" id="cd14010">
    <property type="entry name" value="STKc_ULK4"/>
    <property type="match status" value="1"/>
</dbReference>
<dbReference type="EMBL" id="JACTAM010000016">
    <property type="protein sequence ID" value="KAI2655548.1"/>
    <property type="molecule type" value="Genomic_DNA"/>
</dbReference>
<evidence type="ECO:0000313" key="2">
    <source>
        <dbReference type="EMBL" id="KAI2655548.1"/>
    </source>
</evidence>
<dbReference type="PANTHER" id="PTHR46240:SF1">
    <property type="entry name" value="SERINE_THREONINE-PROTEIN KINASE ULK4"/>
    <property type="match status" value="1"/>
</dbReference>
<proteinExistence type="predicted"/>
<dbReference type="SMART" id="SM00220">
    <property type="entry name" value="S_TKc"/>
    <property type="match status" value="1"/>
</dbReference>
<protein>
    <submittedName>
        <fullName evidence="2">Serine/threonine-protein kinase ULK4</fullName>
    </submittedName>
</protein>
<reference evidence="2 3" key="1">
    <citation type="submission" date="2022-01" db="EMBL/GenBank/DDBJ databases">
        <title>A high-quality chromosome-level genome assembly of rohu carp, Labeo rohita.</title>
        <authorList>
            <person name="Arick M.A. II"/>
            <person name="Hsu C.-Y."/>
            <person name="Magbanua Z."/>
            <person name="Pechanova O."/>
            <person name="Grover C."/>
            <person name="Miller E."/>
            <person name="Thrash A."/>
            <person name="Ezzel L."/>
            <person name="Alam S."/>
            <person name="Benzie J."/>
            <person name="Hamilton M."/>
            <person name="Karsi A."/>
            <person name="Lawrence M.L."/>
            <person name="Peterson D.G."/>
        </authorList>
    </citation>
    <scope>NUCLEOTIDE SEQUENCE [LARGE SCALE GENOMIC DNA]</scope>
    <source>
        <strain evidence="3">BAU-BD-2019</strain>
        <tissue evidence="2">Blood</tissue>
    </source>
</reference>
<comment type="caution">
    <text evidence="2">The sequence shown here is derived from an EMBL/GenBank/DDBJ whole genome shotgun (WGS) entry which is preliminary data.</text>
</comment>
<organism evidence="2 3">
    <name type="scientific">Labeo rohita</name>
    <name type="common">Indian major carp</name>
    <name type="synonym">Cyprinus rohita</name>
    <dbReference type="NCBI Taxonomy" id="84645"/>
    <lineage>
        <taxon>Eukaryota</taxon>
        <taxon>Metazoa</taxon>
        <taxon>Chordata</taxon>
        <taxon>Craniata</taxon>
        <taxon>Vertebrata</taxon>
        <taxon>Euteleostomi</taxon>
        <taxon>Actinopterygii</taxon>
        <taxon>Neopterygii</taxon>
        <taxon>Teleostei</taxon>
        <taxon>Ostariophysi</taxon>
        <taxon>Cypriniformes</taxon>
        <taxon>Cyprinidae</taxon>
        <taxon>Labeoninae</taxon>
        <taxon>Labeonini</taxon>
        <taxon>Labeo</taxon>
    </lineage>
</organism>
<dbReference type="GO" id="GO:0016301">
    <property type="term" value="F:kinase activity"/>
    <property type="evidence" value="ECO:0007669"/>
    <property type="project" value="UniProtKB-KW"/>
</dbReference>
<sequence length="647" mass="72100">MRPHPYPSNEGPSNSRGVGMENFILYEEIGRGSRSVVYKGRRKGSIHFVAIICSDKSKRPELTNHVRLAHDIKHDNVVSFYEWYETSNHLWLVVEMCTGGSLAALIAQDEYLSEEVVREFSIDLMRGLKYIHDSGIVVSDLTPAKILLDGPGTLKYSNFCLAKAHGESLEEFFSLVMAEETGAGDSKENIISPRNIKNRIKGVAVAGSPVYCAPEVLRGADTSVSSDLWALGCILYEMFTGKPPFVSESVTGLVDLILNENPPPLRQKEPAFPQPSPEFESLVMGLLQKDPVKRLSWETLLSHLFWREAFSETYISMGKEQDGVSLISSLHLAPESSQTAEEAQIAPVAPASPNHSKSFTLDNVIEFRPKSALDIDAREAIFLLSSRPTPRTINTARETEDKCSETQESSVMVEEQCDMNACIKSLLYTDSDLTVTPIMDNPKILKTSPVRFDPKTLCVPAHSAERLSCLNSEDWSQFLQQVCAVLESADRAGSANATAPRTKLNLLCYLCTVCNHRETGTRLIHSQLRGEARTKMDAEEIDTDLFPVLVQQMRHAPNWDIRSKVMRVIGLMASHCTELRDDVPVTECCTDALRLIKKQLLPLRSFILHTFVFHSATNVPSSLFMENFAVPPRLRVDSGTKWPSLVI</sequence>
<evidence type="ECO:0000313" key="3">
    <source>
        <dbReference type="Proteomes" id="UP000830375"/>
    </source>
</evidence>
<keyword evidence="3" id="KW-1185">Reference proteome</keyword>
<evidence type="ECO:0000259" key="1">
    <source>
        <dbReference type="PROSITE" id="PS50011"/>
    </source>
</evidence>
<keyword evidence="2" id="KW-0418">Kinase</keyword>
<dbReference type="InterPro" id="IPR045906">
    <property type="entry name" value="ULK4"/>
</dbReference>
<dbReference type="SUPFAM" id="SSF48371">
    <property type="entry name" value="ARM repeat"/>
    <property type="match status" value="1"/>
</dbReference>
<dbReference type="Proteomes" id="UP000830375">
    <property type="component" value="Unassembled WGS sequence"/>
</dbReference>
<dbReference type="Gene3D" id="1.10.510.10">
    <property type="entry name" value="Transferase(Phosphotransferase) domain 1"/>
    <property type="match status" value="1"/>
</dbReference>
<gene>
    <name evidence="2" type="ORF">H4Q32_017963</name>
</gene>
<accession>A0ABQ8LY31</accession>
<dbReference type="InterPro" id="IPR011009">
    <property type="entry name" value="Kinase-like_dom_sf"/>
</dbReference>
<dbReference type="Pfam" id="PF00069">
    <property type="entry name" value="Pkinase"/>
    <property type="match status" value="1"/>
</dbReference>
<feature type="domain" description="Protein kinase" evidence="1">
    <location>
        <begin position="23"/>
        <end position="306"/>
    </location>
</feature>
<dbReference type="PROSITE" id="PS50011">
    <property type="entry name" value="PROTEIN_KINASE_DOM"/>
    <property type="match status" value="1"/>
</dbReference>
<dbReference type="SUPFAM" id="SSF56112">
    <property type="entry name" value="Protein kinase-like (PK-like)"/>
    <property type="match status" value="1"/>
</dbReference>
<dbReference type="InterPro" id="IPR000719">
    <property type="entry name" value="Prot_kinase_dom"/>
</dbReference>
<dbReference type="PANTHER" id="PTHR46240">
    <property type="entry name" value="SER/THR PROTEIN KINASE ULK4"/>
    <property type="match status" value="1"/>
</dbReference>
<keyword evidence="2" id="KW-0808">Transferase</keyword>
<dbReference type="InterPro" id="IPR016024">
    <property type="entry name" value="ARM-type_fold"/>
</dbReference>